<gene>
    <name evidence="2" type="ORF">GCM10023175_48570</name>
</gene>
<dbReference type="Proteomes" id="UP001501598">
    <property type="component" value="Unassembled WGS sequence"/>
</dbReference>
<keyword evidence="3" id="KW-1185">Reference proteome</keyword>
<accession>A0ABP8RX64</accession>
<feature type="compositionally biased region" description="Basic and acidic residues" evidence="1">
    <location>
        <begin position="52"/>
        <end position="62"/>
    </location>
</feature>
<evidence type="ECO:0000256" key="1">
    <source>
        <dbReference type="SAM" id="MobiDB-lite"/>
    </source>
</evidence>
<protein>
    <submittedName>
        <fullName evidence="2">Uncharacterized protein</fullName>
    </submittedName>
</protein>
<sequence>MRATPSPSTAEPTNRAARRAARRGKATEGTTPSRVPPRDGRPGAALTKPAHARTDFAARRSG</sequence>
<feature type="region of interest" description="Disordered" evidence="1">
    <location>
        <begin position="1"/>
        <end position="62"/>
    </location>
</feature>
<dbReference type="EMBL" id="BAABGT010000075">
    <property type="protein sequence ID" value="GAA4553204.1"/>
    <property type="molecule type" value="Genomic_DNA"/>
</dbReference>
<dbReference type="RefSeq" id="WP_345422944.1">
    <property type="nucleotide sequence ID" value="NZ_BAABGT010000075.1"/>
</dbReference>
<comment type="caution">
    <text evidence="2">The sequence shown here is derived from an EMBL/GenBank/DDBJ whole genome shotgun (WGS) entry which is preliminary data.</text>
</comment>
<evidence type="ECO:0000313" key="2">
    <source>
        <dbReference type="EMBL" id="GAA4553204.1"/>
    </source>
</evidence>
<organism evidence="2 3">
    <name type="scientific">Pseudonocardia xishanensis</name>
    <dbReference type="NCBI Taxonomy" id="630995"/>
    <lineage>
        <taxon>Bacteria</taxon>
        <taxon>Bacillati</taxon>
        <taxon>Actinomycetota</taxon>
        <taxon>Actinomycetes</taxon>
        <taxon>Pseudonocardiales</taxon>
        <taxon>Pseudonocardiaceae</taxon>
        <taxon>Pseudonocardia</taxon>
    </lineage>
</organism>
<feature type="compositionally biased region" description="Polar residues" evidence="1">
    <location>
        <begin position="1"/>
        <end position="12"/>
    </location>
</feature>
<proteinExistence type="predicted"/>
<reference evidence="3" key="1">
    <citation type="journal article" date="2019" name="Int. J. Syst. Evol. Microbiol.">
        <title>The Global Catalogue of Microorganisms (GCM) 10K type strain sequencing project: providing services to taxonomists for standard genome sequencing and annotation.</title>
        <authorList>
            <consortium name="The Broad Institute Genomics Platform"/>
            <consortium name="The Broad Institute Genome Sequencing Center for Infectious Disease"/>
            <person name="Wu L."/>
            <person name="Ma J."/>
        </authorList>
    </citation>
    <scope>NUCLEOTIDE SEQUENCE [LARGE SCALE GENOMIC DNA]</scope>
    <source>
        <strain evidence="3">JCM 17906</strain>
    </source>
</reference>
<name>A0ABP8RX64_9PSEU</name>
<evidence type="ECO:0000313" key="3">
    <source>
        <dbReference type="Proteomes" id="UP001501598"/>
    </source>
</evidence>